<keyword evidence="3 8" id="KW-1134">Transmembrane beta strand</keyword>
<dbReference type="Pfam" id="PF00593">
    <property type="entry name" value="TonB_dep_Rec_b-barrel"/>
    <property type="match status" value="1"/>
</dbReference>
<name>A0ABW3K3T7_9BACT</name>
<feature type="chain" id="PRO_5045615089" evidence="10">
    <location>
        <begin position="21"/>
        <end position="751"/>
    </location>
</feature>
<dbReference type="RefSeq" id="WP_377579472.1">
    <property type="nucleotide sequence ID" value="NZ_JBHTKA010000003.1"/>
</dbReference>
<comment type="caution">
    <text evidence="13">The sequence shown here is derived from an EMBL/GenBank/DDBJ whole genome shotgun (WGS) entry which is preliminary data.</text>
</comment>
<comment type="subcellular location">
    <subcellularLocation>
        <location evidence="1 8">Cell outer membrane</location>
        <topology evidence="1 8">Multi-pass membrane protein</topology>
    </subcellularLocation>
</comment>
<feature type="domain" description="TonB-dependent receptor plug" evidence="12">
    <location>
        <begin position="119"/>
        <end position="223"/>
    </location>
</feature>
<evidence type="ECO:0000256" key="2">
    <source>
        <dbReference type="ARBA" id="ARBA00022448"/>
    </source>
</evidence>
<accession>A0ABW3K3T7</accession>
<dbReference type="Proteomes" id="UP001597112">
    <property type="component" value="Unassembled WGS sequence"/>
</dbReference>
<evidence type="ECO:0000256" key="1">
    <source>
        <dbReference type="ARBA" id="ARBA00004571"/>
    </source>
</evidence>
<feature type="signal peptide" evidence="10">
    <location>
        <begin position="1"/>
        <end position="20"/>
    </location>
</feature>
<gene>
    <name evidence="13" type="ORF">ACFQ21_12450</name>
</gene>
<evidence type="ECO:0000256" key="8">
    <source>
        <dbReference type="PROSITE-ProRule" id="PRU01360"/>
    </source>
</evidence>
<keyword evidence="2 8" id="KW-0813">Transport</keyword>
<dbReference type="Gene3D" id="2.170.130.10">
    <property type="entry name" value="TonB-dependent receptor, plug domain"/>
    <property type="match status" value="1"/>
</dbReference>
<feature type="domain" description="TonB-dependent receptor-like beta-barrel" evidence="11">
    <location>
        <begin position="309"/>
        <end position="707"/>
    </location>
</feature>
<organism evidence="13 14">
    <name type="scientific">Ohtaekwangia kribbensis</name>
    <dbReference type="NCBI Taxonomy" id="688913"/>
    <lineage>
        <taxon>Bacteria</taxon>
        <taxon>Pseudomonadati</taxon>
        <taxon>Bacteroidota</taxon>
        <taxon>Cytophagia</taxon>
        <taxon>Cytophagales</taxon>
        <taxon>Fulvivirgaceae</taxon>
        <taxon>Ohtaekwangia</taxon>
    </lineage>
</organism>
<dbReference type="PANTHER" id="PTHR30069:SF36">
    <property type="entry name" value="BLL6948 PROTEIN"/>
    <property type="match status" value="1"/>
</dbReference>
<dbReference type="InterPro" id="IPR039426">
    <property type="entry name" value="TonB-dep_rcpt-like"/>
</dbReference>
<keyword evidence="13" id="KW-0675">Receptor</keyword>
<comment type="similarity">
    <text evidence="8 9">Belongs to the TonB-dependent receptor family.</text>
</comment>
<evidence type="ECO:0000313" key="13">
    <source>
        <dbReference type="EMBL" id="MFD1000125.1"/>
    </source>
</evidence>
<evidence type="ECO:0000256" key="6">
    <source>
        <dbReference type="ARBA" id="ARBA00023136"/>
    </source>
</evidence>
<dbReference type="Gene3D" id="2.40.170.20">
    <property type="entry name" value="TonB-dependent receptor, beta-barrel domain"/>
    <property type="match status" value="1"/>
</dbReference>
<evidence type="ECO:0000256" key="3">
    <source>
        <dbReference type="ARBA" id="ARBA00022452"/>
    </source>
</evidence>
<keyword evidence="10" id="KW-0732">Signal</keyword>
<dbReference type="EMBL" id="JBHTKA010000003">
    <property type="protein sequence ID" value="MFD1000125.1"/>
    <property type="molecule type" value="Genomic_DNA"/>
</dbReference>
<keyword evidence="6 8" id="KW-0472">Membrane</keyword>
<keyword evidence="14" id="KW-1185">Reference proteome</keyword>
<evidence type="ECO:0000259" key="12">
    <source>
        <dbReference type="Pfam" id="PF07715"/>
    </source>
</evidence>
<evidence type="ECO:0000256" key="10">
    <source>
        <dbReference type="SAM" id="SignalP"/>
    </source>
</evidence>
<dbReference type="Pfam" id="PF13715">
    <property type="entry name" value="CarbopepD_reg_2"/>
    <property type="match status" value="1"/>
</dbReference>
<dbReference type="Gene3D" id="2.60.40.1120">
    <property type="entry name" value="Carboxypeptidase-like, regulatory domain"/>
    <property type="match status" value="1"/>
</dbReference>
<keyword evidence="4 8" id="KW-0812">Transmembrane</keyword>
<proteinExistence type="inferred from homology"/>
<dbReference type="InterPro" id="IPR012910">
    <property type="entry name" value="Plug_dom"/>
</dbReference>
<evidence type="ECO:0000256" key="5">
    <source>
        <dbReference type="ARBA" id="ARBA00023077"/>
    </source>
</evidence>
<evidence type="ECO:0000256" key="7">
    <source>
        <dbReference type="ARBA" id="ARBA00023237"/>
    </source>
</evidence>
<dbReference type="Pfam" id="PF07715">
    <property type="entry name" value="Plug"/>
    <property type="match status" value="1"/>
</dbReference>
<dbReference type="InterPro" id="IPR036942">
    <property type="entry name" value="Beta-barrel_TonB_sf"/>
</dbReference>
<evidence type="ECO:0000256" key="9">
    <source>
        <dbReference type="RuleBase" id="RU003357"/>
    </source>
</evidence>
<dbReference type="InterPro" id="IPR008969">
    <property type="entry name" value="CarboxyPept-like_regulatory"/>
</dbReference>
<dbReference type="PANTHER" id="PTHR30069">
    <property type="entry name" value="TONB-DEPENDENT OUTER MEMBRANE RECEPTOR"/>
    <property type="match status" value="1"/>
</dbReference>
<keyword evidence="5 9" id="KW-0798">TonB box</keyword>
<evidence type="ECO:0000256" key="4">
    <source>
        <dbReference type="ARBA" id="ARBA00022692"/>
    </source>
</evidence>
<sequence>MKYTILHFGMFLFAIHIAVAQGTLTGVITNSENTPLPDANIFIQSLQRGTSADKLGRFQFRNIPPGDYNVTVSNIGYASVSQQVIIKDGETATLTTALTPGGLLLSDVVITGQPDHDANTISQVDIKLRPVNTSQDILRMVPGLFIAQHAGGGKAEQIFLRGFDIDHGTDINLEVDGLPVNMVSHAHGQGYSDLHFLIPELVDHVDFNKGPYYADKGNLTTAGYASFLTRNSLDQNMVKIEGGRFGTLRNVNAINLLKRNEGNKRENLYIASEFFRTDGYFQYNQYFNRINLMTKYNTTINDNQTLTIGASTFTSSWDASGQVPERAVESGVISRFGSIDPTEGGETSRTNAWVKHTVAQDDGGIFENQLYYTKYHFKLISNFTFFLNDPVNGDQITQSESRNIYGYHGNYHRESLLGQKTLLSKIGAGFRYDDVNDIHLYHTRSRKQFINDVARGDIDETNLFAYVNETLYLSHRLSLNAAVRLDHFTFNYTDALTADYKKQSVSKAAVSPKFNISYNATPNLNLFIKSGIGFHSNDTRVVVAESGEDILPKAYGIDIGGTWKLGNSIIVNAALWTLDLDQEFVYVGDEGIVEPSGKTSRKGIDVSIRYQVAPWLYFDTDVNLTDPKSKGEPEGQDYIPLAPTFTSIGGLTFRMKNGLNGSLRYRYMGDRAANEDNSVVADGYFLADAIVKYTRTRFELSFTAENIFNTKWKEAQFDTESRLFNEAEPVSEIHFTPGTPFFLKAGVSVFF</sequence>
<keyword evidence="7 8" id="KW-0998">Cell outer membrane</keyword>
<evidence type="ECO:0000259" key="11">
    <source>
        <dbReference type="Pfam" id="PF00593"/>
    </source>
</evidence>
<dbReference type="SUPFAM" id="SSF56935">
    <property type="entry name" value="Porins"/>
    <property type="match status" value="1"/>
</dbReference>
<reference evidence="14" key="1">
    <citation type="journal article" date="2019" name="Int. J. Syst. Evol. Microbiol.">
        <title>The Global Catalogue of Microorganisms (GCM) 10K type strain sequencing project: providing services to taxonomists for standard genome sequencing and annotation.</title>
        <authorList>
            <consortium name="The Broad Institute Genomics Platform"/>
            <consortium name="The Broad Institute Genome Sequencing Center for Infectious Disease"/>
            <person name="Wu L."/>
            <person name="Ma J."/>
        </authorList>
    </citation>
    <scope>NUCLEOTIDE SEQUENCE [LARGE SCALE GENOMIC DNA]</scope>
    <source>
        <strain evidence="14">CCUG 58938</strain>
    </source>
</reference>
<dbReference type="PROSITE" id="PS52016">
    <property type="entry name" value="TONB_DEPENDENT_REC_3"/>
    <property type="match status" value="1"/>
</dbReference>
<protein>
    <submittedName>
        <fullName evidence="13">TonB-dependent receptor</fullName>
    </submittedName>
</protein>
<dbReference type="InterPro" id="IPR037066">
    <property type="entry name" value="Plug_dom_sf"/>
</dbReference>
<dbReference type="InterPro" id="IPR000531">
    <property type="entry name" value="Beta-barrel_TonB"/>
</dbReference>
<evidence type="ECO:0000313" key="14">
    <source>
        <dbReference type="Proteomes" id="UP001597112"/>
    </source>
</evidence>
<dbReference type="SUPFAM" id="SSF49464">
    <property type="entry name" value="Carboxypeptidase regulatory domain-like"/>
    <property type="match status" value="1"/>
</dbReference>